<dbReference type="EMBL" id="BQNB010020672">
    <property type="protein sequence ID" value="GJT98412.1"/>
    <property type="molecule type" value="Genomic_DNA"/>
</dbReference>
<name>A0ABQ5IG81_9ASTR</name>
<keyword evidence="2" id="KW-1185">Reference proteome</keyword>
<dbReference type="Proteomes" id="UP001151760">
    <property type="component" value="Unassembled WGS sequence"/>
</dbReference>
<reference evidence="1" key="2">
    <citation type="submission" date="2022-01" db="EMBL/GenBank/DDBJ databases">
        <authorList>
            <person name="Yamashiro T."/>
            <person name="Shiraishi A."/>
            <person name="Satake H."/>
            <person name="Nakayama K."/>
        </authorList>
    </citation>
    <scope>NUCLEOTIDE SEQUENCE</scope>
</reference>
<sequence length="89" mass="9419">MCGVLPGEFWVSLPENYTANEKMIITGQVLEIWCLGSGNGGVSVVVRGGDMVVSGGLKGCLDNRILRSSLILPPILLDLGIVYVRCVGV</sequence>
<comment type="caution">
    <text evidence="1">The sequence shown here is derived from an EMBL/GenBank/DDBJ whole genome shotgun (WGS) entry which is preliminary data.</text>
</comment>
<proteinExistence type="predicted"/>
<protein>
    <submittedName>
        <fullName evidence="1">Uncharacterized protein</fullName>
    </submittedName>
</protein>
<reference evidence="1" key="1">
    <citation type="journal article" date="2022" name="Int. J. Mol. Sci.">
        <title>Draft Genome of Tanacetum Coccineum: Genomic Comparison of Closely Related Tanacetum-Family Plants.</title>
        <authorList>
            <person name="Yamashiro T."/>
            <person name="Shiraishi A."/>
            <person name="Nakayama K."/>
            <person name="Satake H."/>
        </authorList>
    </citation>
    <scope>NUCLEOTIDE SEQUENCE</scope>
</reference>
<gene>
    <name evidence="1" type="ORF">Tco_1093930</name>
</gene>
<organism evidence="1 2">
    <name type="scientific">Tanacetum coccineum</name>
    <dbReference type="NCBI Taxonomy" id="301880"/>
    <lineage>
        <taxon>Eukaryota</taxon>
        <taxon>Viridiplantae</taxon>
        <taxon>Streptophyta</taxon>
        <taxon>Embryophyta</taxon>
        <taxon>Tracheophyta</taxon>
        <taxon>Spermatophyta</taxon>
        <taxon>Magnoliopsida</taxon>
        <taxon>eudicotyledons</taxon>
        <taxon>Gunneridae</taxon>
        <taxon>Pentapetalae</taxon>
        <taxon>asterids</taxon>
        <taxon>campanulids</taxon>
        <taxon>Asterales</taxon>
        <taxon>Asteraceae</taxon>
        <taxon>Asteroideae</taxon>
        <taxon>Anthemideae</taxon>
        <taxon>Anthemidinae</taxon>
        <taxon>Tanacetum</taxon>
    </lineage>
</organism>
<evidence type="ECO:0000313" key="1">
    <source>
        <dbReference type="EMBL" id="GJT98412.1"/>
    </source>
</evidence>
<accession>A0ABQ5IG81</accession>
<evidence type="ECO:0000313" key="2">
    <source>
        <dbReference type="Proteomes" id="UP001151760"/>
    </source>
</evidence>